<name>A0A803M6F5_CHEQI</name>
<accession>A0A803M6F5</accession>
<feature type="compositionally biased region" description="Polar residues" evidence="1">
    <location>
        <begin position="303"/>
        <end position="313"/>
    </location>
</feature>
<dbReference type="Gramene" id="AUR62024028-RA">
    <property type="protein sequence ID" value="AUR62024028-RA:cds"/>
    <property type="gene ID" value="AUR62024028"/>
</dbReference>
<sequence>MPTVMKMLDRASEEVSNCNVTQVNVLEFEVDHLTTSETYVVNLVERMCGFYRWELLGIPCYHAYACIYRKRLNVEDYVHEAYHVSTYARTYAPAFHPMPGKHQWPRVDLPQPMPPPFRKIPGRPKLKNRVKEQGEAQEKVLVKRDKRRNRFDNYGEEGHYANKCKNHPKLPTILPKGGRLRKNPAPSTVYSQPASTSASTGVQTSTTTGVQTSASTGVEQTSISASNVPAQVQPVAPINRKSTAASTSSATPTTKVAPRTSMTTRSAPPTLNAEPIRAKKPRCPAAPKVIPRTKKHKSMFEVVSSQTSTAAKP</sequence>
<dbReference type="EnsemblPlants" id="AUR62024028-RA">
    <property type="protein sequence ID" value="AUR62024028-RA:cds"/>
    <property type="gene ID" value="AUR62024028"/>
</dbReference>
<feature type="compositionally biased region" description="Low complexity" evidence="1">
    <location>
        <begin position="242"/>
        <end position="254"/>
    </location>
</feature>
<evidence type="ECO:0000313" key="3">
    <source>
        <dbReference type="Proteomes" id="UP000596660"/>
    </source>
</evidence>
<organism evidence="2 3">
    <name type="scientific">Chenopodium quinoa</name>
    <name type="common">Quinoa</name>
    <dbReference type="NCBI Taxonomy" id="63459"/>
    <lineage>
        <taxon>Eukaryota</taxon>
        <taxon>Viridiplantae</taxon>
        <taxon>Streptophyta</taxon>
        <taxon>Embryophyta</taxon>
        <taxon>Tracheophyta</taxon>
        <taxon>Spermatophyta</taxon>
        <taxon>Magnoliopsida</taxon>
        <taxon>eudicotyledons</taxon>
        <taxon>Gunneridae</taxon>
        <taxon>Pentapetalae</taxon>
        <taxon>Caryophyllales</taxon>
        <taxon>Chenopodiaceae</taxon>
        <taxon>Chenopodioideae</taxon>
        <taxon>Atripliceae</taxon>
        <taxon>Chenopodium</taxon>
    </lineage>
</organism>
<feature type="region of interest" description="Disordered" evidence="1">
    <location>
        <begin position="116"/>
        <end position="222"/>
    </location>
</feature>
<evidence type="ECO:0008006" key="4">
    <source>
        <dbReference type="Google" id="ProtNLM"/>
    </source>
</evidence>
<feature type="region of interest" description="Disordered" evidence="1">
    <location>
        <begin position="238"/>
        <end position="313"/>
    </location>
</feature>
<dbReference type="AlphaFoldDB" id="A0A803M6F5"/>
<dbReference type="Proteomes" id="UP000596660">
    <property type="component" value="Unplaced"/>
</dbReference>
<dbReference type="PANTHER" id="PTHR31973">
    <property type="entry name" value="POLYPROTEIN, PUTATIVE-RELATED"/>
    <property type="match status" value="1"/>
</dbReference>
<keyword evidence="3" id="KW-1185">Reference proteome</keyword>
<feature type="compositionally biased region" description="Polar residues" evidence="1">
    <location>
        <begin position="260"/>
        <end position="269"/>
    </location>
</feature>
<proteinExistence type="predicted"/>
<dbReference type="PANTHER" id="PTHR31973:SF187">
    <property type="entry name" value="MUTATOR TRANSPOSASE MUDRA PROTEIN"/>
    <property type="match status" value="1"/>
</dbReference>
<feature type="compositionally biased region" description="Low complexity" evidence="1">
    <location>
        <begin position="194"/>
        <end position="218"/>
    </location>
</feature>
<feature type="compositionally biased region" description="Basic and acidic residues" evidence="1">
    <location>
        <begin position="150"/>
        <end position="160"/>
    </location>
</feature>
<reference evidence="2" key="2">
    <citation type="submission" date="2021-03" db="UniProtKB">
        <authorList>
            <consortium name="EnsemblPlants"/>
        </authorList>
    </citation>
    <scope>IDENTIFICATION</scope>
</reference>
<evidence type="ECO:0000313" key="2">
    <source>
        <dbReference type="EnsemblPlants" id="AUR62024028-RA:cds"/>
    </source>
</evidence>
<evidence type="ECO:0000256" key="1">
    <source>
        <dbReference type="SAM" id="MobiDB-lite"/>
    </source>
</evidence>
<protein>
    <recommendedName>
        <fullName evidence="4">SWIM-type domain-containing protein</fullName>
    </recommendedName>
</protein>
<feature type="compositionally biased region" description="Basic and acidic residues" evidence="1">
    <location>
        <begin position="129"/>
        <end position="143"/>
    </location>
</feature>
<dbReference type="OMA" id="SAWCIAR"/>
<reference evidence="2" key="1">
    <citation type="journal article" date="2017" name="Nature">
        <title>The genome of Chenopodium quinoa.</title>
        <authorList>
            <person name="Jarvis D.E."/>
            <person name="Ho Y.S."/>
            <person name="Lightfoot D.J."/>
            <person name="Schmoeckel S.M."/>
            <person name="Li B."/>
            <person name="Borm T.J.A."/>
            <person name="Ohyanagi H."/>
            <person name="Mineta K."/>
            <person name="Michell C.T."/>
            <person name="Saber N."/>
            <person name="Kharbatia N.M."/>
            <person name="Rupper R.R."/>
            <person name="Sharp A.R."/>
            <person name="Dally N."/>
            <person name="Boughton B.A."/>
            <person name="Woo Y.H."/>
            <person name="Gao G."/>
            <person name="Schijlen E.G.W.M."/>
            <person name="Guo X."/>
            <person name="Momin A.A."/>
            <person name="Negrao S."/>
            <person name="Al-Babili S."/>
            <person name="Gehring C."/>
            <person name="Roessner U."/>
            <person name="Jung C."/>
            <person name="Murphy K."/>
            <person name="Arold S.T."/>
            <person name="Gojobori T."/>
            <person name="van der Linden C.G."/>
            <person name="van Loo E.N."/>
            <person name="Jellen E.N."/>
            <person name="Maughan P.J."/>
            <person name="Tester M."/>
        </authorList>
    </citation>
    <scope>NUCLEOTIDE SEQUENCE [LARGE SCALE GENOMIC DNA]</scope>
    <source>
        <strain evidence="2">cv. PI 614886</strain>
    </source>
</reference>